<dbReference type="InterPro" id="IPR050109">
    <property type="entry name" value="HTH-type_TetR-like_transc_reg"/>
</dbReference>
<evidence type="ECO:0000256" key="5">
    <source>
        <dbReference type="PROSITE-ProRule" id="PRU00335"/>
    </source>
</evidence>
<dbReference type="SUPFAM" id="SSF48498">
    <property type="entry name" value="Tetracyclin repressor-like, C-terminal domain"/>
    <property type="match status" value="1"/>
</dbReference>
<keyword evidence="2" id="KW-0805">Transcription regulation</keyword>
<evidence type="ECO:0000313" key="7">
    <source>
        <dbReference type="EMBL" id="MBD1319452.1"/>
    </source>
</evidence>
<keyword evidence="1" id="KW-0678">Repressor</keyword>
<organism evidence="7 8">
    <name type="scientific">Gordonia hankookensis</name>
    <dbReference type="NCBI Taxonomy" id="589403"/>
    <lineage>
        <taxon>Bacteria</taxon>
        <taxon>Bacillati</taxon>
        <taxon>Actinomycetota</taxon>
        <taxon>Actinomycetes</taxon>
        <taxon>Mycobacteriales</taxon>
        <taxon>Gordoniaceae</taxon>
        <taxon>Gordonia</taxon>
    </lineage>
</organism>
<dbReference type="Pfam" id="PF00440">
    <property type="entry name" value="TetR_N"/>
    <property type="match status" value="1"/>
</dbReference>
<evidence type="ECO:0000256" key="4">
    <source>
        <dbReference type="ARBA" id="ARBA00023163"/>
    </source>
</evidence>
<evidence type="ECO:0000259" key="6">
    <source>
        <dbReference type="PROSITE" id="PS50977"/>
    </source>
</evidence>
<accession>A0ABR7WCE4</accession>
<evidence type="ECO:0000313" key="8">
    <source>
        <dbReference type="Proteomes" id="UP000602395"/>
    </source>
</evidence>
<keyword evidence="8" id="KW-1185">Reference proteome</keyword>
<dbReference type="PANTHER" id="PTHR30055">
    <property type="entry name" value="HTH-TYPE TRANSCRIPTIONAL REGULATOR RUTR"/>
    <property type="match status" value="1"/>
</dbReference>
<evidence type="ECO:0000256" key="3">
    <source>
        <dbReference type="ARBA" id="ARBA00023125"/>
    </source>
</evidence>
<keyword evidence="4" id="KW-0804">Transcription</keyword>
<dbReference type="PROSITE" id="PS50977">
    <property type="entry name" value="HTH_TETR_2"/>
    <property type="match status" value="1"/>
</dbReference>
<gene>
    <name evidence="7" type="ORF">IDF66_07625</name>
</gene>
<dbReference type="InterPro" id="IPR001647">
    <property type="entry name" value="HTH_TetR"/>
</dbReference>
<protein>
    <submittedName>
        <fullName evidence="7">TetR/AcrR family transcriptional regulator</fullName>
    </submittedName>
</protein>
<proteinExistence type="predicted"/>
<evidence type="ECO:0000256" key="2">
    <source>
        <dbReference type="ARBA" id="ARBA00023015"/>
    </source>
</evidence>
<comment type="caution">
    <text evidence="7">The sequence shown here is derived from an EMBL/GenBank/DDBJ whole genome shotgun (WGS) entry which is preliminary data.</text>
</comment>
<name>A0ABR7WCE4_9ACTN</name>
<evidence type="ECO:0000256" key="1">
    <source>
        <dbReference type="ARBA" id="ARBA00022491"/>
    </source>
</evidence>
<dbReference type="InterPro" id="IPR036271">
    <property type="entry name" value="Tet_transcr_reg_TetR-rel_C_sf"/>
</dbReference>
<keyword evidence="3 5" id="KW-0238">DNA-binding</keyword>
<dbReference type="SUPFAM" id="SSF46689">
    <property type="entry name" value="Homeodomain-like"/>
    <property type="match status" value="1"/>
</dbReference>
<feature type="DNA-binding region" description="H-T-H motif" evidence="5">
    <location>
        <begin position="78"/>
        <end position="97"/>
    </location>
</feature>
<dbReference type="EMBL" id="JACWMS010000002">
    <property type="protein sequence ID" value="MBD1319452.1"/>
    <property type="molecule type" value="Genomic_DNA"/>
</dbReference>
<dbReference type="PANTHER" id="PTHR30055:SF175">
    <property type="entry name" value="HTH-TYPE TRANSCRIPTIONAL REPRESSOR KSTR2"/>
    <property type="match status" value="1"/>
</dbReference>
<dbReference type="Gene3D" id="1.10.357.10">
    <property type="entry name" value="Tetracycline Repressor, domain 2"/>
    <property type="match status" value="1"/>
</dbReference>
<feature type="domain" description="HTH tetR-type" evidence="6">
    <location>
        <begin position="55"/>
        <end position="115"/>
    </location>
</feature>
<sequence length="247" mass="27579">MSDETLVTCPEPTYYVFTRLDSGSPPNLFAGQSGTKIVSQASGTRPYDALLAKGEERKRRILEVAQQLLGRNGWRNTTLAQIAAEAGVTPAGLLHHFESKAQLLHAVLELRDADDDEHADRTGDILEQLENVALRFERSPEQVRMFTVLQAENLEPDTPLHDRLLFRYHAAVETVAEGIRRGQREGRFRSDLDVAAKAVEVIAFINGMETSWLLDPSIPLVPVFREYTRSLERELSRGVVPCATGSR</sequence>
<dbReference type="InterPro" id="IPR009057">
    <property type="entry name" value="Homeodomain-like_sf"/>
</dbReference>
<reference evidence="7 8" key="1">
    <citation type="submission" date="2020-09" db="EMBL/GenBank/DDBJ databases">
        <title>Novel species in genus Gordonia.</title>
        <authorList>
            <person name="Zhang G."/>
        </authorList>
    </citation>
    <scope>NUCLEOTIDE SEQUENCE [LARGE SCALE GENOMIC DNA]</scope>
    <source>
        <strain evidence="7 8">ON-33</strain>
    </source>
</reference>
<dbReference type="PRINTS" id="PR00455">
    <property type="entry name" value="HTHTETR"/>
</dbReference>
<dbReference type="Proteomes" id="UP000602395">
    <property type="component" value="Unassembled WGS sequence"/>
</dbReference>